<protein>
    <recommendedName>
        <fullName evidence="7">Peptidase M48 domain-containing protein</fullName>
    </recommendedName>
</protein>
<dbReference type="GO" id="GO:0046872">
    <property type="term" value="F:metal ion binding"/>
    <property type="evidence" value="ECO:0007669"/>
    <property type="project" value="UniProtKB-KW"/>
</dbReference>
<comment type="similarity">
    <text evidence="6">Belongs to the peptidase M48 family.</text>
</comment>
<name>A0A7V5LJ62_CALAY</name>
<keyword evidence="5 6" id="KW-0482">Metalloprotease</keyword>
<comment type="cofactor">
    <cofactor evidence="6">
        <name>Zn(2+)</name>
        <dbReference type="ChEBI" id="CHEBI:29105"/>
    </cofactor>
    <text evidence="6">Binds 1 zinc ion per subunit.</text>
</comment>
<dbReference type="PANTHER" id="PTHR22726:SF1">
    <property type="entry name" value="METALLOENDOPEPTIDASE OMA1, MITOCHONDRIAL"/>
    <property type="match status" value="1"/>
</dbReference>
<gene>
    <name evidence="8" type="ORF">ENL21_08430</name>
</gene>
<reference evidence="8" key="1">
    <citation type="journal article" date="2020" name="mSystems">
        <title>Genome- and Community-Level Interaction Insights into Carbon Utilization and Element Cycling Functions of Hydrothermarchaeota in Hydrothermal Sediment.</title>
        <authorList>
            <person name="Zhou Z."/>
            <person name="Liu Y."/>
            <person name="Xu W."/>
            <person name="Pan J."/>
            <person name="Luo Z.H."/>
            <person name="Li M."/>
        </authorList>
    </citation>
    <scope>NUCLEOTIDE SEQUENCE [LARGE SCALE GENOMIC DNA]</scope>
    <source>
        <strain evidence="8">HyVt-76</strain>
    </source>
</reference>
<keyword evidence="3 6" id="KW-0378">Hydrolase</keyword>
<comment type="caution">
    <text evidence="8">The sequence shown here is derived from an EMBL/GenBank/DDBJ whole genome shotgun (WGS) entry which is preliminary data.</text>
</comment>
<evidence type="ECO:0000313" key="8">
    <source>
        <dbReference type="EMBL" id="HHE55793.1"/>
    </source>
</evidence>
<evidence type="ECO:0000259" key="7">
    <source>
        <dbReference type="Pfam" id="PF01435"/>
    </source>
</evidence>
<dbReference type="Gene3D" id="3.30.2010.10">
    <property type="entry name" value="Metalloproteases ('zincins'), catalytic domain"/>
    <property type="match status" value="1"/>
</dbReference>
<feature type="domain" description="Peptidase M48" evidence="7">
    <location>
        <begin position="62"/>
        <end position="236"/>
    </location>
</feature>
<evidence type="ECO:0000256" key="3">
    <source>
        <dbReference type="ARBA" id="ARBA00022801"/>
    </source>
</evidence>
<dbReference type="EMBL" id="DRTD01000623">
    <property type="protein sequence ID" value="HHE55793.1"/>
    <property type="molecule type" value="Genomic_DNA"/>
</dbReference>
<dbReference type="GO" id="GO:0004222">
    <property type="term" value="F:metalloendopeptidase activity"/>
    <property type="evidence" value="ECO:0007669"/>
    <property type="project" value="InterPro"/>
</dbReference>
<evidence type="ECO:0000256" key="6">
    <source>
        <dbReference type="RuleBase" id="RU003983"/>
    </source>
</evidence>
<keyword evidence="2" id="KW-0479">Metal-binding</keyword>
<evidence type="ECO:0000256" key="1">
    <source>
        <dbReference type="ARBA" id="ARBA00022670"/>
    </source>
</evidence>
<sequence length="238" mass="27180">MADLFYKLGKRVGKSIVKGKYLYNSAFGSEEEALNAEYRLGSLLAGEIENQNGLFDSPLHQLFLDSILKRLVMRVKNKNRVFFVKILNANDLNAFALPGGFIFVTAALVEQLQNETDEMAFVLAHEIIHIVSKHPFKRMVASYSLEALQRFLKGGTVIKTLGQDIIKKVVNSHYSQANEFQADEYGARLIYSAGFDPQGALALLKRFKSMKTEEKFFYYFSTHPPLEQRIKRIKRMIK</sequence>
<dbReference type="GO" id="GO:0016020">
    <property type="term" value="C:membrane"/>
    <property type="evidence" value="ECO:0007669"/>
    <property type="project" value="TreeGrafter"/>
</dbReference>
<dbReference type="InterPro" id="IPR051156">
    <property type="entry name" value="Mito/Outer_Membr_Metalloprot"/>
</dbReference>
<dbReference type="Pfam" id="PF01435">
    <property type="entry name" value="Peptidase_M48"/>
    <property type="match status" value="1"/>
</dbReference>
<dbReference type="AlphaFoldDB" id="A0A7V5LJ62"/>
<dbReference type="Proteomes" id="UP000886111">
    <property type="component" value="Unassembled WGS sequence"/>
</dbReference>
<evidence type="ECO:0000256" key="4">
    <source>
        <dbReference type="ARBA" id="ARBA00022833"/>
    </source>
</evidence>
<evidence type="ECO:0000256" key="2">
    <source>
        <dbReference type="ARBA" id="ARBA00022723"/>
    </source>
</evidence>
<accession>A0A7V5LJ62</accession>
<keyword evidence="4 6" id="KW-0862">Zinc</keyword>
<evidence type="ECO:0000256" key="5">
    <source>
        <dbReference type="ARBA" id="ARBA00023049"/>
    </source>
</evidence>
<dbReference type="InterPro" id="IPR001915">
    <property type="entry name" value="Peptidase_M48"/>
</dbReference>
<dbReference type="CDD" id="cd07324">
    <property type="entry name" value="M48C_Oma1-like"/>
    <property type="match status" value="1"/>
</dbReference>
<dbReference type="GO" id="GO:0051603">
    <property type="term" value="P:proteolysis involved in protein catabolic process"/>
    <property type="evidence" value="ECO:0007669"/>
    <property type="project" value="TreeGrafter"/>
</dbReference>
<dbReference type="PANTHER" id="PTHR22726">
    <property type="entry name" value="METALLOENDOPEPTIDASE OMA1"/>
    <property type="match status" value="1"/>
</dbReference>
<proteinExistence type="inferred from homology"/>
<keyword evidence="1 6" id="KW-0645">Protease</keyword>
<organism evidence="8">
    <name type="scientific">Caldithrix abyssi</name>
    <dbReference type="NCBI Taxonomy" id="187145"/>
    <lineage>
        <taxon>Bacteria</taxon>
        <taxon>Pseudomonadati</taxon>
        <taxon>Calditrichota</taxon>
        <taxon>Calditrichia</taxon>
        <taxon>Calditrichales</taxon>
        <taxon>Calditrichaceae</taxon>
        <taxon>Caldithrix</taxon>
    </lineage>
</organism>